<comment type="pathway">
    <text evidence="1">Pigment biosynthesis; anthocyanin biosynthesis.</text>
</comment>
<dbReference type="PROSITE" id="PS00375">
    <property type="entry name" value="UDPGT"/>
    <property type="match status" value="1"/>
</dbReference>
<evidence type="ECO:0000313" key="7">
    <source>
        <dbReference type="EMBL" id="CAL1404395.1"/>
    </source>
</evidence>
<evidence type="ECO:0000256" key="4">
    <source>
        <dbReference type="ARBA" id="ARBA00047606"/>
    </source>
</evidence>
<keyword evidence="5" id="KW-0328">Glycosyltransferase</keyword>
<dbReference type="EMBL" id="OZ034820">
    <property type="protein sequence ID" value="CAL1404395.1"/>
    <property type="molecule type" value="Genomic_DNA"/>
</dbReference>
<name>A0AAV2G3P6_9ROSI</name>
<dbReference type="Pfam" id="PF00201">
    <property type="entry name" value="UDPGT"/>
    <property type="match status" value="1"/>
</dbReference>
<dbReference type="EC" id="2.4.1.-" evidence="6"/>
<proteinExistence type="inferred from homology"/>
<dbReference type="PANTHER" id="PTHR48048:SF45">
    <property type="entry name" value="GLYCOSYLTRANSFERASE"/>
    <property type="match status" value="1"/>
</dbReference>
<dbReference type="CDD" id="cd03784">
    <property type="entry name" value="GT1_Gtf-like"/>
    <property type="match status" value="1"/>
</dbReference>
<dbReference type="PANTHER" id="PTHR48048">
    <property type="entry name" value="GLYCOSYLTRANSFERASE"/>
    <property type="match status" value="1"/>
</dbReference>
<dbReference type="Proteomes" id="UP001497516">
    <property type="component" value="Chromosome 7"/>
</dbReference>
<dbReference type="InterPro" id="IPR050481">
    <property type="entry name" value="UDP-glycosyltransf_plant"/>
</dbReference>
<dbReference type="SUPFAM" id="SSF53756">
    <property type="entry name" value="UDP-Glycosyltransferase/glycogen phosphorylase"/>
    <property type="match status" value="1"/>
</dbReference>
<comment type="similarity">
    <text evidence="2 5">Belongs to the UDP-glycosyltransferase family.</text>
</comment>
<protein>
    <recommendedName>
        <fullName evidence="6">Glycosyltransferase</fullName>
        <ecNumber evidence="6">2.4.1.-</ecNumber>
    </recommendedName>
</protein>
<keyword evidence="8" id="KW-1185">Reference proteome</keyword>
<evidence type="ECO:0000256" key="1">
    <source>
        <dbReference type="ARBA" id="ARBA00004935"/>
    </source>
</evidence>
<evidence type="ECO:0000256" key="3">
    <source>
        <dbReference type="ARBA" id="ARBA00022679"/>
    </source>
</evidence>
<organism evidence="7 8">
    <name type="scientific">Linum trigynum</name>
    <dbReference type="NCBI Taxonomy" id="586398"/>
    <lineage>
        <taxon>Eukaryota</taxon>
        <taxon>Viridiplantae</taxon>
        <taxon>Streptophyta</taxon>
        <taxon>Embryophyta</taxon>
        <taxon>Tracheophyta</taxon>
        <taxon>Spermatophyta</taxon>
        <taxon>Magnoliopsida</taxon>
        <taxon>eudicotyledons</taxon>
        <taxon>Gunneridae</taxon>
        <taxon>Pentapetalae</taxon>
        <taxon>rosids</taxon>
        <taxon>fabids</taxon>
        <taxon>Malpighiales</taxon>
        <taxon>Linaceae</taxon>
        <taxon>Linum</taxon>
    </lineage>
</organism>
<keyword evidence="3 5" id="KW-0808">Transferase</keyword>
<comment type="catalytic activity">
    <reaction evidence="4">
        <text>an anthocyanidin + UDP-alpha-D-glucose + H(+) = an anthocyanidin 3-O-beta-D-glucoside + UDP</text>
        <dbReference type="Rhea" id="RHEA:20093"/>
        <dbReference type="ChEBI" id="CHEBI:15378"/>
        <dbReference type="ChEBI" id="CHEBI:16307"/>
        <dbReference type="ChEBI" id="CHEBI:58223"/>
        <dbReference type="ChEBI" id="CHEBI:58885"/>
        <dbReference type="ChEBI" id="CHEBI:143576"/>
        <dbReference type="EC" id="2.4.1.115"/>
    </reaction>
</comment>
<gene>
    <name evidence="7" type="ORF">LTRI10_LOCUS44255</name>
</gene>
<dbReference type="InterPro" id="IPR002213">
    <property type="entry name" value="UDP_glucos_trans"/>
</dbReference>
<dbReference type="AlphaFoldDB" id="A0AAV2G3P6"/>
<evidence type="ECO:0000256" key="6">
    <source>
        <dbReference type="RuleBase" id="RU362057"/>
    </source>
</evidence>
<accession>A0AAV2G3P6</accession>
<evidence type="ECO:0000256" key="2">
    <source>
        <dbReference type="ARBA" id="ARBA00009995"/>
    </source>
</evidence>
<evidence type="ECO:0000256" key="5">
    <source>
        <dbReference type="RuleBase" id="RU003718"/>
    </source>
</evidence>
<sequence length="472" mass="51528">MAKPEQQMQLVFIPSPGVGHLAAMVELADLLVRRRPTLSISVLIITTPSTAATVTRYTDSLPSTPRIDLVHLPNTDAPPAAGGDFAMIETQKPRVREAVSAVITRSRGGARLFGFVLDMFCTSMADVAGEFAVPSYIFFTSAASALGFVLHIQAAHDGEERFDVTEFRGTDLAVPSWASPVPRSAFPTNVTKKEWVQFLYRIARDIRGSRGILINTVREFESHAVEYLSSALKVYPVGPILNLKGGGDDAAGGAAAEAIEWLDRQPESTVVFLCFGSMGAFREEQVREIARGLEASGQRFLWSLRRPGQGGPRASPTTDYENVGEVLPEGFADRTAEVGRVIGWAPQTSILAHRAVGGFVSHCGWNSTLESVWFEVPVATWPMYAEQKLNAFLLVKELEIATEIRMSYSSESGEIVTADEIERGVKKLMEKDRSREARLKRFSDDIKKALTDGGSSSSSIAEFFEDVSNCGL</sequence>
<reference evidence="7 8" key="1">
    <citation type="submission" date="2024-04" db="EMBL/GenBank/DDBJ databases">
        <authorList>
            <person name="Fracassetti M."/>
        </authorList>
    </citation>
    <scope>NUCLEOTIDE SEQUENCE [LARGE SCALE GENOMIC DNA]</scope>
</reference>
<dbReference type="GO" id="GO:0047213">
    <property type="term" value="F:anthocyanidin 3-O-glucosyltransferase activity"/>
    <property type="evidence" value="ECO:0007669"/>
    <property type="project" value="UniProtKB-EC"/>
</dbReference>
<dbReference type="Gene3D" id="3.40.50.2000">
    <property type="entry name" value="Glycogen Phosphorylase B"/>
    <property type="match status" value="2"/>
</dbReference>
<dbReference type="FunFam" id="3.40.50.2000:FF:000056">
    <property type="entry name" value="Glycosyltransferase"/>
    <property type="match status" value="1"/>
</dbReference>
<evidence type="ECO:0000313" key="8">
    <source>
        <dbReference type="Proteomes" id="UP001497516"/>
    </source>
</evidence>
<dbReference type="InterPro" id="IPR035595">
    <property type="entry name" value="UDP_glycos_trans_CS"/>
</dbReference>